<dbReference type="InterPro" id="IPR003653">
    <property type="entry name" value="Peptidase_C48_C"/>
</dbReference>
<evidence type="ECO:0000256" key="2">
    <source>
        <dbReference type="ARBA" id="ARBA00022670"/>
    </source>
</evidence>
<evidence type="ECO:0000259" key="4">
    <source>
        <dbReference type="PROSITE" id="PS50600"/>
    </source>
</evidence>
<name>A0A915DYV2_9BILA</name>
<dbReference type="PROSITE" id="PS50600">
    <property type="entry name" value="ULP_PROTEASE"/>
    <property type="match status" value="1"/>
</dbReference>
<keyword evidence="2" id="KW-0645">Protease</keyword>
<dbReference type="GO" id="GO:0006508">
    <property type="term" value="P:proteolysis"/>
    <property type="evidence" value="ECO:0007669"/>
    <property type="project" value="UniProtKB-KW"/>
</dbReference>
<accession>A0A915DYV2</accession>
<evidence type="ECO:0000256" key="3">
    <source>
        <dbReference type="ARBA" id="ARBA00022801"/>
    </source>
</evidence>
<proteinExistence type="inferred from homology"/>
<feature type="domain" description="Ubiquitin-like protease family profile" evidence="4">
    <location>
        <begin position="1"/>
        <end position="147"/>
    </location>
</feature>
<protein>
    <submittedName>
        <fullName evidence="6">Ubiquitin-like protease family profile domain-containing protein</fullName>
    </submittedName>
</protein>
<reference evidence="6" key="1">
    <citation type="submission" date="2022-11" db="UniProtKB">
        <authorList>
            <consortium name="WormBaseParasite"/>
        </authorList>
    </citation>
    <scope>IDENTIFICATION</scope>
</reference>
<dbReference type="AlphaFoldDB" id="A0A915DYV2"/>
<dbReference type="Proteomes" id="UP000887574">
    <property type="component" value="Unplaced"/>
</dbReference>
<comment type="similarity">
    <text evidence="1">Belongs to the peptidase C48 family.</text>
</comment>
<evidence type="ECO:0000313" key="5">
    <source>
        <dbReference type="Proteomes" id="UP000887574"/>
    </source>
</evidence>
<dbReference type="InterPro" id="IPR038765">
    <property type="entry name" value="Papain-like_cys_pep_sf"/>
</dbReference>
<evidence type="ECO:0000313" key="6">
    <source>
        <dbReference type="WBParaSite" id="jg24917"/>
    </source>
</evidence>
<organism evidence="5 6">
    <name type="scientific">Ditylenchus dipsaci</name>
    <dbReference type="NCBI Taxonomy" id="166011"/>
    <lineage>
        <taxon>Eukaryota</taxon>
        <taxon>Metazoa</taxon>
        <taxon>Ecdysozoa</taxon>
        <taxon>Nematoda</taxon>
        <taxon>Chromadorea</taxon>
        <taxon>Rhabditida</taxon>
        <taxon>Tylenchina</taxon>
        <taxon>Tylenchomorpha</taxon>
        <taxon>Sphaerularioidea</taxon>
        <taxon>Anguinidae</taxon>
        <taxon>Anguininae</taxon>
        <taxon>Ditylenchus</taxon>
    </lineage>
</organism>
<sequence length="155" mass="17716">MIDRYMELLQNTPRPADAARIGTVTVDFLVRYQHQSYAELIEVYPLQFDLLNVGVVLIPYFAGEQGRIGHYTFIAVYPGRHVVHQYNSISGVGDANFDVVLNLLQDHARAINQPFRRAEWTCENRASPQQRNGYDCGVFTASLLDMHQRLLMTQS</sequence>
<keyword evidence="3" id="KW-0378">Hydrolase</keyword>
<dbReference type="SUPFAM" id="SSF54001">
    <property type="entry name" value="Cysteine proteinases"/>
    <property type="match status" value="1"/>
</dbReference>
<dbReference type="Gene3D" id="3.40.395.10">
    <property type="entry name" value="Adenoviral Proteinase, Chain A"/>
    <property type="match status" value="1"/>
</dbReference>
<evidence type="ECO:0000256" key="1">
    <source>
        <dbReference type="ARBA" id="ARBA00005234"/>
    </source>
</evidence>
<dbReference type="WBParaSite" id="jg24917">
    <property type="protein sequence ID" value="jg24917"/>
    <property type="gene ID" value="jg24917"/>
</dbReference>
<dbReference type="GO" id="GO:0008234">
    <property type="term" value="F:cysteine-type peptidase activity"/>
    <property type="evidence" value="ECO:0007669"/>
    <property type="project" value="InterPro"/>
</dbReference>
<keyword evidence="5" id="KW-1185">Reference proteome</keyword>